<feature type="transmembrane region" description="Helical" evidence="13">
    <location>
        <begin position="91"/>
        <end position="114"/>
    </location>
</feature>
<dbReference type="EnsemblPlants" id="Kaladp0840s0007.1.v1.1">
    <property type="protein sequence ID" value="Kaladp0840s0007.1.v1.1"/>
    <property type="gene ID" value="Kaladp0840s0007.v1.1"/>
</dbReference>
<dbReference type="PROSITE" id="PS51490">
    <property type="entry name" value="KHA"/>
    <property type="match status" value="1"/>
</dbReference>
<dbReference type="PRINTS" id="PR01463">
    <property type="entry name" value="EAGCHANLFMLY"/>
</dbReference>
<evidence type="ECO:0000256" key="8">
    <source>
        <dbReference type="ARBA" id="ARBA00022958"/>
    </source>
</evidence>
<keyword evidence="7 13" id="KW-0851">Voltage-gated channel</keyword>
<dbReference type="CDD" id="cd00038">
    <property type="entry name" value="CAP_ED"/>
    <property type="match status" value="1"/>
</dbReference>
<feature type="transmembrane region" description="Helical" evidence="13">
    <location>
        <begin position="274"/>
        <end position="300"/>
    </location>
</feature>
<evidence type="ECO:0000256" key="3">
    <source>
        <dbReference type="ARBA" id="ARBA00022448"/>
    </source>
</evidence>
<dbReference type="GO" id="GO:0034702">
    <property type="term" value="C:monoatomic ion channel complex"/>
    <property type="evidence" value="ECO:0007669"/>
    <property type="project" value="UniProtKB-KW"/>
</dbReference>
<dbReference type="SUPFAM" id="SSF51206">
    <property type="entry name" value="cAMP-binding domain-like"/>
    <property type="match status" value="1"/>
</dbReference>
<evidence type="ECO:0000256" key="2">
    <source>
        <dbReference type="ARBA" id="ARBA00007929"/>
    </source>
</evidence>
<evidence type="ECO:0000256" key="11">
    <source>
        <dbReference type="ARBA" id="ARBA00023136"/>
    </source>
</evidence>
<evidence type="ECO:0000313" key="17">
    <source>
        <dbReference type="Proteomes" id="UP000594263"/>
    </source>
</evidence>
<comment type="subcellular location">
    <subcellularLocation>
        <location evidence="1 13">Membrane</location>
        <topology evidence="1 13">Multi-pass membrane protein</topology>
    </subcellularLocation>
</comment>
<evidence type="ECO:0000256" key="9">
    <source>
        <dbReference type="ARBA" id="ARBA00022989"/>
    </source>
</evidence>
<reference evidence="16" key="1">
    <citation type="submission" date="2021-01" db="UniProtKB">
        <authorList>
            <consortium name="EnsemblPlants"/>
        </authorList>
    </citation>
    <scope>IDENTIFICATION</scope>
</reference>
<keyword evidence="17" id="KW-1185">Reference proteome</keyword>
<evidence type="ECO:0000256" key="1">
    <source>
        <dbReference type="ARBA" id="ARBA00004141"/>
    </source>
</evidence>
<dbReference type="Proteomes" id="UP000594263">
    <property type="component" value="Unplaced"/>
</dbReference>
<comment type="caution">
    <text evidence="13">Lacks conserved residue(s) required for the propagation of feature annotation.</text>
</comment>
<protein>
    <recommendedName>
        <fullName evidence="13">Potassium channel</fullName>
    </recommendedName>
</protein>
<feature type="domain" description="KHA" evidence="15">
    <location>
        <begin position="697"/>
        <end position="780"/>
    </location>
</feature>
<feature type="transmembrane region" description="Helical" evidence="13">
    <location>
        <begin position="201"/>
        <end position="219"/>
    </location>
</feature>
<comment type="similarity">
    <text evidence="2 13">Belongs to the potassium channel family. Plant (TC 1.A.1.4) subfamily.</text>
</comment>
<dbReference type="GO" id="GO:0005249">
    <property type="term" value="F:voltage-gated potassium channel activity"/>
    <property type="evidence" value="ECO:0007669"/>
    <property type="project" value="UniProtKB-UniRule"/>
</dbReference>
<evidence type="ECO:0000256" key="4">
    <source>
        <dbReference type="ARBA" id="ARBA00022538"/>
    </source>
</evidence>
<feature type="transmembrane region" description="Helical" evidence="13">
    <location>
        <begin position="64"/>
        <end position="84"/>
    </location>
</feature>
<comment type="domain">
    <text evidence="13">The KHA domain (rich in hydrophobic and acidic residues) present in the C-terminal part is likely to be important for tetramerization.</text>
</comment>
<dbReference type="Pfam" id="PF11834">
    <property type="entry name" value="KHA"/>
    <property type="match status" value="1"/>
</dbReference>
<accession>A0A7N0VGL3</accession>
<evidence type="ECO:0000313" key="16">
    <source>
        <dbReference type="EnsemblPlants" id="Kaladp0840s0007.1.v1.1"/>
    </source>
</evidence>
<dbReference type="SUPFAM" id="SSF81324">
    <property type="entry name" value="Voltage-gated potassium channels"/>
    <property type="match status" value="1"/>
</dbReference>
<keyword evidence="10 13" id="KW-0406">Ion transport</keyword>
<dbReference type="InterPro" id="IPR003938">
    <property type="entry name" value="K_chnl_volt-dep_EAG/ELK/ERG"/>
</dbReference>
<evidence type="ECO:0000256" key="10">
    <source>
        <dbReference type="ARBA" id="ARBA00023065"/>
    </source>
</evidence>
<dbReference type="FunFam" id="2.60.120.10:FF:000074">
    <property type="entry name" value="Potassium channel KAT2"/>
    <property type="match status" value="1"/>
</dbReference>
<keyword evidence="3 13" id="KW-0813">Transport</keyword>
<evidence type="ECO:0000256" key="13">
    <source>
        <dbReference type="RuleBase" id="RU369015"/>
    </source>
</evidence>
<dbReference type="InterPro" id="IPR021789">
    <property type="entry name" value="KHA_dom"/>
</dbReference>
<dbReference type="FunFam" id="1.10.287.70:FF:000123">
    <property type="entry name" value="Potassium channel KAT3"/>
    <property type="match status" value="1"/>
</dbReference>
<dbReference type="InterPro" id="IPR000595">
    <property type="entry name" value="cNMP-bd_dom"/>
</dbReference>
<dbReference type="InterPro" id="IPR005821">
    <property type="entry name" value="Ion_trans_dom"/>
</dbReference>
<dbReference type="InterPro" id="IPR018490">
    <property type="entry name" value="cNMP-bd_dom_sf"/>
</dbReference>
<dbReference type="PANTHER" id="PTHR45743">
    <property type="entry name" value="POTASSIUM CHANNEL AKT1"/>
    <property type="match status" value="1"/>
</dbReference>
<comment type="domain">
    <text evidence="13">The segment S4 is probably the voltage-sensor and is characterized by a series of positively charged amino acids. The pore-forming region H5 is enclosed by the transmembrane segments S5 and S6 in the Shaker-type (1P/6TM) and contains the GYGD signature motif which seems to be involved in potassium selectivity.</text>
</comment>
<keyword evidence="4 13" id="KW-0633">Potassium transport</keyword>
<dbReference type="PANTHER" id="PTHR45743:SF6">
    <property type="entry name" value="POTASSIUM CHANNEL KAT2"/>
    <property type="match status" value="1"/>
</dbReference>
<dbReference type="Pfam" id="PF00520">
    <property type="entry name" value="Ion_trans"/>
    <property type="match status" value="1"/>
</dbReference>
<keyword evidence="6 13" id="KW-0631">Potassium channel</keyword>
<dbReference type="Pfam" id="PF00027">
    <property type="entry name" value="cNMP_binding"/>
    <property type="match status" value="1"/>
</dbReference>
<evidence type="ECO:0000256" key="6">
    <source>
        <dbReference type="ARBA" id="ARBA00022826"/>
    </source>
</evidence>
<dbReference type="PROSITE" id="PS50042">
    <property type="entry name" value="CNMP_BINDING_3"/>
    <property type="match status" value="1"/>
</dbReference>
<evidence type="ECO:0000259" key="15">
    <source>
        <dbReference type="PROSITE" id="PS51490"/>
    </source>
</evidence>
<evidence type="ECO:0000256" key="12">
    <source>
        <dbReference type="ARBA" id="ARBA00023303"/>
    </source>
</evidence>
<comment type="subunit">
    <text evidence="13">The potassium channel is composed of a homo- or heterotetrameric complex of pore-forming subunits.</text>
</comment>
<keyword evidence="8 13" id="KW-0630">Potassium</keyword>
<dbReference type="InterPro" id="IPR014710">
    <property type="entry name" value="RmlC-like_jellyroll"/>
</dbReference>
<keyword evidence="5 13" id="KW-0812">Transmembrane</keyword>
<keyword evidence="11 13" id="KW-0472">Membrane</keyword>
<dbReference type="Gene3D" id="1.10.287.70">
    <property type="match status" value="1"/>
</dbReference>
<comment type="function">
    <text evidence="13">Potassium channel.</text>
</comment>
<evidence type="ECO:0000256" key="5">
    <source>
        <dbReference type="ARBA" id="ARBA00022692"/>
    </source>
</evidence>
<feature type="transmembrane region" description="Helical" evidence="13">
    <location>
        <begin position="134"/>
        <end position="155"/>
    </location>
</feature>
<organism evidence="16 17">
    <name type="scientific">Kalanchoe fedtschenkoi</name>
    <name type="common">Lavender scallops</name>
    <name type="synonym">South American air plant</name>
    <dbReference type="NCBI Taxonomy" id="63787"/>
    <lineage>
        <taxon>Eukaryota</taxon>
        <taxon>Viridiplantae</taxon>
        <taxon>Streptophyta</taxon>
        <taxon>Embryophyta</taxon>
        <taxon>Tracheophyta</taxon>
        <taxon>Spermatophyta</taxon>
        <taxon>Magnoliopsida</taxon>
        <taxon>eudicotyledons</taxon>
        <taxon>Gunneridae</taxon>
        <taxon>Pentapetalae</taxon>
        <taxon>Saxifragales</taxon>
        <taxon>Crassulaceae</taxon>
        <taxon>Kalanchoe</taxon>
    </lineage>
</organism>
<dbReference type="AlphaFoldDB" id="A0A7N0VGL3"/>
<feature type="domain" description="Cyclic nucleotide-binding" evidence="14">
    <location>
        <begin position="377"/>
        <end position="496"/>
    </location>
</feature>
<proteinExistence type="inferred from homology"/>
<evidence type="ECO:0000259" key="14">
    <source>
        <dbReference type="PROSITE" id="PS50042"/>
    </source>
</evidence>
<dbReference type="Gene3D" id="2.60.120.10">
    <property type="entry name" value="Jelly Rolls"/>
    <property type="match status" value="1"/>
</dbReference>
<keyword evidence="9 13" id="KW-1133">Transmembrane helix</keyword>
<dbReference type="SMART" id="SM00100">
    <property type="entry name" value="cNMP"/>
    <property type="match status" value="1"/>
</dbReference>
<sequence>MSYSSTKGFFQRFCIDEFQVENDNSEGFLSSKLLPSLGARINQETKLRRYIISPFSPSYRAWEMLLIALVIYSAWTCPFQFAFLPCQHGPLFIIDNIVDVFFAIDIVLTFFVAYLDTESYLLLDDRRKIAIRYISTWFIFDICSTMPLQTLSLLFTNQSSSIGFRALDMLRLWRLRRVSSLFARLEKDIRFNYFWTRCTKLVSVTLFAVHCAGCFYYLIADRYRDPRRTWIGAAYPNFKDQSLWNRYITALYWSITTLTTTGYGDLHAENSTEMVLVIIYMLFNLGLTSYLIGNMTNLVVHRTSRTRNFRDIIQACSEFATRNQLPRRIEDQMLSHICLRFKTEGLKQQNALNGLPKAIRSSIANYLFFPVIQSTQLFQGVSHYFIFQLVPEVDPEYFPPREDIILQNETPTDLYIVVSGEVNLIVHINGHNRIFGKAGAGETFGEIGIFSDCPQPYTARTTKLSQILRLSKTTLASIIKTNTQDSLIIMKNLLKKLEDLQRLGITDPEASPCSNFNTWKNRGLNERGYANFEKQARDQPAPKEEWKSNCMRPDATNAMQTDRSCELGNDTIDLHITTDAAQITLQNPICMGVLNPVKLLLEEGGNMHGTEAGLPPKIAAEWHRNRRVPDLLHGCKNAPISEQCKFACAHTHVINTTTTLNREMNEDAHNENIISSSNGISSAGCGGQDATKCKQMRVSIHRQLQSNCTQQKVAGKLILLPDSMEELLKVAGKKFGGLVFTKVVTEENVEIDDIGVIRDGDSLFFLLNNDQDLEDFPLSS</sequence>
<keyword evidence="12 13" id="KW-0407">Ion channel</keyword>
<dbReference type="Gramene" id="Kaladp0840s0007.1.v1.1">
    <property type="protein sequence ID" value="Kaladp0840s0007.1.v1.1"/>
    <property type="gene ID" value="Kaladp0840s0007.v1.1"/>
</dbReference>
<name>A0A7N0VGL3_KALFE</name>
<dbReference type="InterPro" id="IPR045319">
    <property type="entry name" value="KAT/AKT"/>
</dbReference>
<dbReference type="OMA" id="CESNCEF"/>
<evidence type="ECO:0000256" key="7">
    <source>
        <dbReference type="ARBA" id="ARBA00022882"/>
    </source>
</evidence>